<dbReference type="OrthoDB" id="414310at2759"/>
<dbReference type="SMART" id="SM00032">
    <property type="entry name" value="CCP"/>
    <property type="match status" value="4"/>
</dbReference>
<feature type="domain" description="Sushi" evidence="5">
    <location>
        <begin position="103"/>
        <end position="155"/>
    </location>
</feature>
<accession>A0A812MH22</accession>
<comment type="caution">
    <text evidence="6">The sequence shown here is derived from an EMBL/GenBank/DDBJ whole genome shotgun (WGS) entry which is preliminary data.</text>
</comment>
<dbReference type="PANTHER" id="PTHR19325">
    <property type="entry name" value="COMPLEMENT COMPONENT-RELATED SUSHI DOMAIN-CONTAINING"/>
    <property type="match status" value="1"/>
</dbReference>
<evidence type="ECO:0000256" key="2">
    <source>
        <dbReference type="ARBA" id="ARBA00022737"/>
    </source>
</evidence>
<evidence type="ECO:0000259" key="5">
    <source>
        <dbReference type="SMART" id="SM00032"/>
    </source>
</evidence>
<keyword evidence="2" id="KW-0677">Repeat</keyword>
<name>A0A812MH22_9DINO</name>
<dbReference type="PANTHER" id="PTHR19325:SF560">
    <property type="entry name" value="SUSHI, VON WILLEBRAND FACTOR TYPE A, EGF AND PENTRAXIN DOMAIN-CONTAINING PROTEIN 1"/>
    <property type="match status" value="1"/>
</dbReference>
<gene>
    <name evidence="6" type="primary">Svep1</name>
    <name evidence="6" type="ORF">SNAT2548_LOCUS14243</name>
</gene>
<feature type="domain" description="Sushi" evidence="5">
    <location>
        <begin position="42"/>
        <end position="95"/>
    </location>
</feature>
<dbReference type="AlphaFoldDB" id="A0A812MH22"/>
<dbReference type="InterPro" id="IPR035976">
    <property type="entry name" value="Sushi/SCR/CCP_sf"/>
</dbReference>
<dbReference type="SUPFAM" id="SSF57535">
    <property type="entry name" value="Complement control module/SCR domain"/>
    <property type="match status" value="3"/>
</dbReference>
<keyword evidence="3" id="KW-1015">Disulfide bond</keyword>
<keyword evidence="4" id="KW-0325">Glycoprotein</keyword>
<dbReference type="Gene3D" id="2.10.70.10">
    <property type="entry name" value="Complement Module, domain 1"/>
    <property type="match status" value="2"/>
</dbReference>
<evidence type="ECO:0000256" key="4">
    <source>
        <dbReference type="ARBA" id="ARBA00023180"/>
    </source>
</evidence>
<keyword evidence="1" id="KW-0768">Sushi</keyword>
<evidence type="ECO:0000256" key="3">
    <source>
        <dbReference type="ARBA" id="ARBA00023157"/>
    </source>
</evidence>
<evidence type="ECO:0000313" key="7">
    <source>
        <dbReference type="Proteomes" id="UP000604046"/>
    </source>
</evidence>
<evidence type="ECO:0000313" key="6">
    <source>
        <dbReference type="EMBL" id="CAE7268516.1"/>
    </source>
</evidence>
<dbReference type="InterPro" id="IPR050350">
    <property type="entry name" value="Compl-Cell_Adhes-Reg"/>
</dbReference>
<feature type="domain" description="Sushi" evidence="5">
    <location>
        <begin position="219"/>
        <end position="276"/>
    </location>
</feature>
<reference evidence="6" key="1">
    <citation type="submission" date="2021-02" db="EMBL/GenBank/DDBJ databases">
        <authorList>
            <person name="Dougan E. K."/>
            <person name="Rhodes N."/>
            <person name="Thang M."/>
            <person name="Chan C."/>
        </authorList>
    </citation>
    <scope>NUCLEOTIDE SEQUENCE</scope>
</reference>
<dbReference type="Proteomes" id="UP000604046">
    <property type="component" value="Unassembled WGS sequence"/>
</dbReference>
<feature type="non-terminal residue" evidence="6">
    <location>
        <position position="1"/>
    </location>
</feature>
<evidence type="ECO:0000256" key="1">
    <source>
        <dbReference type="ARBA" id="ARBA00022659"/>
    </source>
</evidence>
<proteinExistence type="predicted"/>
<organism evidence="6 7">
    <name type="scientific">Symbiodinium natans</name>
    <dbReference type="NCBI Taxonomy" id="878477"/>
    <lineage>
        <taxon>Eukaryota</taxon>
        <taxon>Sar</taxon>
        <taxon>Alveolata</taxon>
        <taxon>Dinophyceae</taxon>
        <taxon>Suessiales</taxon>
        <taxon>Symbiodiniaceae</taxon>
        <taxon>Symbiodinium</taxon>
    </lineage>
</organism>
<dbReference type="EMBL" id="CAJNDS010001635">
    <property type="protein sequence ID" value="CAE7268516.1"/>
    <property type="molecule type" value="Genomic_DNA"/>
</dbReference>
<protein>
    <submittedName>
        <fullName evidence="6">Svep1 protein</fullName>
    </submittedName>
</protein>
<feature type="domain" description="Sushi" evidence="5">
    <location>
        <begin position="160"/>
        <end position="214"/>
    </location>
</feature>
<dbReference type="Pfam" id="PF00084">
    <property type="entry name" value="Sushi"/>
    <property type="match status" value="1"/>
</dbReference>
<keyword evidence="7" id="KW-1185">Reference proteome</keyword>
<sequence>YNGETCTAGCVAPFEGGPVNLTCNPLSAQLEGPLLECKEKMCEVAQLPSNYSTAGCAERKVGEYCTVACPAGYTGQDALFECQADGTFGGSLPACQRTPCMPGGLPVLPGLNVSSCMYLYAGEACTVTCALGYEGTASTYQCDMAGDFAGTAPTCSPKSCDVPAEFFTSVRYNTTCAGVTHGQSCMTKCNQGYSGLPTQQQCFNGIFSGTTPTCAGNPCSFEGFALGKGVNASTCFGLVTQETCTLSCLRGHTIEGNSLTLTCQASGEFTATDAVCVPAQCGNISTVSPFDNASVADSCNEGGSFLQFGEVCFAFCEQGYSLDSNATLLQCEEAPMSSAGFMVLEGPRLQV</sequence>
<dbReference type="InterPro" id="IPR000436">
    <property type="entry name" value="Sushi_SCR_CCP_dom"/>
</dbReference>